<keyword evidence="3" id="KW-0677">Repeat</keyword>
<dbReference type="SMART" id="SM00032">
    <property type="entry name" value="CCP"/>
    <property type="match status" value="1"/>
</dbReference>
<evidence type="ECO:0000259" key="9">
    <source>
        <dbReference type="PROSITE" id="PS50026"/>
    </source>
</evidence>
<dbReference type="InterPro" id="IPR000742">
    <property type="entry name" value="EGF"/>
</dbReference>
<evidence type="ECO:0000313" key="11">
    <source>
        <dbReference type="EMBL" id="CEM43226.1"/>
    </source>
</evidence>
<dbReference type="SUPFAM" id="SSF57196">
    <property type="entry name" value="EGF/Laminin"/>
    <property type="match status" value="1"/>
</dbReference>
<feature type="transmembrane region" description="Helical" evidence="7">
    <location>
        <begin position="512"/>
        <end position="530"/>
    </location>
</feature>
<evidence type="ECO:0000256" key="3">
    <source>
        <dbReference type="ARBA" id="ARBA00022737"/>
    </source>
</evidence>
<evidence type="ECO:0000256" key="5">
    <source>
        <dbReference type="PROSITE-ProRule" id="PRU00076"/>
    </source>
</evidence>
<dbReference type="FunFam" id="2.10.25.10:FF:000038">
    <property type="entry name" value="Fibrillin 2"/>
    <property type="match status" value="1"/>
</dbReference>
<evidence type="ECO:0000259" key="10">
    <source>
        <dbReference type="PROSITE" id="PS50923"/>
    </source>
</evidence>
<feature type="region of interest" description="Disordered" evidence="6">
    <location>
        <begin position="628"/>
        <end position="706"/>
    </location>
</feature>
<feature type="compositionally biased region" description="Basic residues" evidence="6">
    <location>
        <begin position="786"/>
        <end position="805"/>
    </location>
</feature>
<keyword evidence="7" id="KW-1133">Transmembrane helix</keyword>
<feature type="region of interest" description="Disordered" evidence="6">
    <location>
        <begin position="828"/>
        <end position="877"/>
    </location>
</feature>
<dbReference type="PANTHER" id="PTHR11319">
    <property type="entry name" value="G PROTEIN-COUPLED RECEPTOR-RELATED"/>
    <property type="match status" value="1"/>
</dbReference>
<dbReference type="InterPro" id="IPR056048">
    <property type="entry name" value="CRMPA/B-like_DUF7631"/>
</dbReference>
<feature type="transmembrane region" description="Helical" evidence="7">
    <location>
        <begin position="435"/>
        <end position="459"/>
    </location>
</feature>
<feature type="domain" description="EGF-like" evidence="9">
    <location>
        <begin position="77"/>
        <end position="117"/>
    </location>
</feature>
<feature type="chain" id="PRO_5005191967" description="EGF-like domain-containing protein" evidence="8">
    <location>
        <begin position="25"/>
        <end position="938"/>
    </location>
</feature>
<feature type="compositionally biased region" description="Basic and acidic residues" evidence="6">
    <location>
        <begin position="637"/>
        <end position="661"/>
    </location>
</feature>
<dbReference type="Pfam" id="PF00084">
    <property type="entry name" value="Sushi"/>
    <property type="match status" value="1"/>
</dbReference>
<evidence type="ECO:0000256" key="1">
    <source>
        <dbReference type="ARBA" id="ARBA00022536"/>
    </source>
</evidence>
<dbReference type="InterPro" id="IPR049883">
    <property type="entry name" value="NOTCH1_EGF-like"/>
</dbReference>
<evidence type="ECO:0000256" key="7">
    <source>
        <dbReference type="SAM" id="Phobius"/>
    </source>
</evidence>
<dbReference type="SUPFAM" id="SSF57535">
    <property type="entry name" value="Complement control module/SCR domain"/>
    <property type="match status" value="1"/>
</dbReference>
<feature type="domain" description="Sushi" evidence="10">
    <location>
        <begin position="25"/>
        <end position="77"/>
    </location>
</feature>
<protein>
    <recommendedName>
        <fullName evidence="12">EGF-like domain-containing protein</fullName>
    </recommendedName>
</protein>
<dbReference type="CDD" id="cd00033">
    <property type="entry name" value="CCP"/>
    <property type="match status" value="1"/>
</dbReference>
<gene>
    <name evidence="11" type="ORF">Cvel_27371</name>
</gene>
<feature type="compositionally biased region" description="Basic and acidic residues" evidence="6">
    <location>
        <begin position="674"/>
        <end position="690"/>
    </location>
</feature>
<accession>A0A0G4HGZ5</accession>
<keyword evidence="7" id="KW-0812">Transmembrane</keyword>
<dbReference type="Gene3D" id="2.10.25.10">
    <property type="entry name" value="Laminin"/>
    <property type="match status" value="1"/>
</dbReference>
<dbReference type="PROSITE" id="PS50923">
    <property type="entry name" value="SUSHI"/>
    <property type="match status" value="1"/>
</dbReference>
<dbReference type="AlphaFoldDB" id="A0A0G4HGZ5"/>
<sequence length="938" mass="105243">MISFNAAVCLCLLVLVLSLRNVACQNCTKPSEIPHGILATWNSSRAIFACNQGFALVGPNPIECTDTSWGPSPTCRDIDECALGLHNCAEKAKCSNTEGSFTCSCEGKQARKGDGRLFYEVGEDGDPTGHGVALGPNHAEFWLRATCTACPTGATCPGGFNDETTELLNSNSEWLEPLCDECRPGFTRVSPNNVCAICPSGLWNLLLVLFIIGVSLLVAVFYAQLTLQAGKNKKAMHAIVLKIGGNYLALLSALSTFDYTNLDWPDWSIEALNSFTLASVGDPFSLPAFDCLFRSEENEVDFSTAFRYTKMFVFLMPVVWPLCVTALMALVVVFYRRMRKEYLEDTRQMIERVWELGPLYGPLHRGERLLVQARRFMSDTIPVYIVTLFLMQVGREGGWNSVTTHMVQLIQCEFVNNERKFRFATSHDCDITDPFYVMGWLGILLWSIGIPVVACMVLFKHRKELWKPYVKRRYGFLTNGYDESFWFWESVVTVRRVLVVIAASFFVGQNSFIRLSFMVIVAVAALVLQLRCQPFDNRNGQILNRLENRALYSWTFTGDVQHCAEQPSLVGVACSSLLADTGLEEIGREIQCYAGPSYLSDRLRRCASGRGGDGCLCVGEEKEAVGRQCGDAEDQNQTERLECTERGKDKNISQKKEDRQASFHRKCLSDSEEDGHSDRGGKAESHKEARDDEEEEEEEKSPEEHQRDYIEFILRFAFASRGGVEAGNPDGSSSVIRKRKLGILRFKSFRGGMLNPVTETAEADMRERLREVAEFADALLEEKLKQQKRLHQRKDRELRRRRRGKKTSEAPLAGRALGLFGRGSQVGSDLQSPALSLPAPTGSALSHQQRPKRSADRSGRDETDVEGDRDPTADVEEGDERAAILRLLERRLEVNRRVKHVAALFDQQVFQGGLTARELYRGLMQIKQMDGEELHEVS</sequence>
<feature type="signal peptide" evidence="8">
    <location>
        <begin position="1"/>
        <end position="24"/>
    </location>
</feature>
<keyword evidence="4" id="KW-1015">Disulfide bond</keyword>
<evidence type="ECO:0008006" key="12">
    <source>
        <dbReference type="Google" id="ProtNLM"/>
    </source>
</evidence>
<dbReference type="VEuPathDB" id="CryptoDB:Cvel_27371"/>
<dbReference type="Pfam" id="PF24634">
    <property type="entry name" value="DUF7631"/>
    <property type="match status" value="1"/>
</dbReference>
<comment type="caution">
    <text evidence="5">Lacks conserved residue(s) required for the propagation of feature annotation.</text>
</comment>
<dbReference type="InterPro" id="IPR000436">
    <property type="entry name" value="Sushi_SCR_CCP_dom"/>
</dbReference>
<proteinExistence type="predicted"/>
<feature type="transmembrane region" description="Helical" evidence="7">
    <location>
        <begin position="235"/>
        <end position="257"/>
    </location>
</feature>
<dbReference type="PANTHER" id="PTHR11319:SF35">
    <property type="entry name" value="OUTER MEMBRANE PROTEIN PMPC-RELATED"/>
    <property type="match status" value="1"/>
</dbReference>
<dbReference type="PROSITE" id="PS01187">
    <property type="entry name" value="EGF_CA"/>
    <property type="match status" value="1"/>
</dbReference>
<dbReference type="SMART" id="SM00179">
    <property type="entry name" value="EGF_CA"/>
    <property type="match status" value="1"/>
</dbReference>
<evidence type="ECO:0000256" key="8">
    <source>
        <dbReference type="SAM" id="SignalP"/>
    </source>
</evidence>
<evidence type="ECO:0000256" key="4">
    <source>
        <dbReference type="ARBA" id="ARBA00023157"/>
    </source>
</evidence>
<feature type="compositionally biased region" description="Basic and acidic residues" evidence="6">
    <location>
        <begin position="853"/>
        <end position="872"/>
    </location>
</feature>
<dbReference type="InterPro" id="IPR018097">
    <property type="entry name" value="EGF_Ca-bd_CS"/>
</dbReference>
<keyword evidence="2 8" id="KW-0732">Signal</keyword>
<evidence type="ECO:0000256" key="2">
    <source>
        <dbReference type="ARBA" id="ARBA00022729"/>
    </source>
</evidence>
<name>A0A0G4HGZ5_9ALVE</name>
<feature type="region of interest" description="Disordered" evidence="6">
    <location>
        <begin position="786"/>
        <end position="816"/>
    </location>
</feature>
<evidence type="ECO:0000256" key="6">
    <source>
        <dbReference type="SAM" id="MobiDB-lite"/>
    </source>
</evidence>
<organism evidence="11">
    <name type="scientific">Chromera velia CCMP2878</name>
    <dbReference type="NCBI Taxonomy" id="1169474"/>
    <lineage>
        <taxon>Eukaryota</taxon>
        <taxon>Sar</taxon>
        <taxon>Alveolata</taxon>
        <taxon>Colpodellida</taxon>
        <taxon>Chromeraceae</taxon>
        <taxon>Chromera</taxon>
    </lineage>
</organism>
<reference evidence="11" key="1">
    <citation type="submission" date="2014-11" db="EMBL/GenBank/DDBJ databases">
        <authorList>
            <person name="Otto D Thomas"/>
            <person name="Naeem Raeece"/>
        </authorList>
    </citation>
    <scope>NUCLEOTIDE SEQUENCE</scope>
</reference>
<feature type="compositionally biased region" description="Acidic residues" evidence="6">
    <location>
        <begin position="691"/>
        <end position="701"/>
    </location>
</feature>
<feature type="transmembrane region" description="Helical" evidence="7">
    <location>
        <begin position="202"/>
        <end position="223"/>
    </location>
</feature>
<dbReference type="InterPro" id="IPR000152">
    <property type="entry name" value="EGF-type_Asp/Asn_hydroxyl_site"/>
</dbReference>
<dbReference type="InterPro" id="IPR001881">
    <property type="entry name" value="EGF-like_Ca-bd_dom"/>
</dbReference>
<dbReference type="PROSITE" id="PS50026">
    <property type="entry name" value="EGF_3"/>
    <property type="match status" value="1"/>
</dbReference>
<dbReference type="GO" id="GO:0005509">
    <property type="term" value="F:calcium ion binding"/>
    <property type="evidence" value="ECO:0007669"/>
    <property type="project" value="InterPro"/>
</dbReference>
<keyword evidence="1 5" id="KW-0245">EGF-like domain</keyword>
<feature type="transmembrane region" description="Helical" evidence="7">
    <location>
        <begin position="311"/>
        <end position="335"/>
    </location>
</feature>
<dbReference type="EMBL" id="CDMZ01002635">
    <property type="protein sequence ID" value="CEM43226.1"/>
    <property type="molecule type" value="Genomic_DNA"/>
</dbReference>
<dbReference type="Pfam" id="PF07645">
    <property type="entry name" value="EGF_CA"/>
    <property type="match status" value="1"/>
</dbReference>
<dbReference type="CDD" id="cd00054">
    <property type="entry name" value="EGF_CA"/>
    <property type="match status" value="1"/>
</dbReference>
<dbReference type="Gene3D" id="2.10.70.10">
    <property type="entry name" value="Complement Module, domain 1"/>
    <property type="match status" value="1"/>
</dbReference>
<dbReference type="InterPro" id="IPR035976">
    <property type="entry name" value="Sushi/SCR/CCP_sf"/>
</dbReference>
<keyword evidence="7" id="KW-0472">Membrane</keyword>
<feature type="transmembrane region" description="Helical" evidence="7">
    <location>
        <begin position="485"/>
        <end position="506"/>
    </location>
</feature>
<dbReference type="PROSITE" id="PS00010">
    <property type="entry name" value="ASX_HYDROXYL"/>
    <property type="match status" value="1"/>
</dbReference>